<protein>
    <submittedName>
        <fullName evidence="1">Uncharacterized protein</fullName>
    </submittedName>
</protein>
<name>A0A922L287_DERFA</name>
<sequence length="103" mass="11610">MICLGSLQGGSRKQPRPSTVTTLLNRFSLNHQPEMKNKTVFYIIKTNFLLTECDPPMNIFHGRQPAIYDVLLFLRGAQHANTHAQVLRAGTALIMRICAVFLL</sequence>
<keyword evidence="2" id="KW-1185">Reference proteome</keyword>
<accession>A0A922L287</accession>
<comment type="caution">
    <text evidence="1">The sequence shown here is derived from an EMBL/GenBank/DDBJ whole genome shotgun (WGS) entry which is preliminary data.</text>
</comment>
<dbReference type="AlphaFoldDB" id="A0A922L287"/>
<evidence type="ECO:0000313" key="2">
    <source>
        <dbReference type="Proteomes" id="UP000790347"/>
    </source>
</evidence>
<reference evidence="1" key="1">
    <citation type="submission" date="2013-05" db="EMBL/GenBank/DDBJ databases">
        <authorList>
            <person name="Yim A.K.Y."/>
            <person name="Chan T.F."/>
            <person name="Ji K.M."/>
            <person name="Liu X.Y."/>
            <person name="Zhou J.W."/>
            <person name="Li R.Q."/>
            <person name="Yang K.Y."/>
            <person name="Li J."/>
            <person name="Li M."/>
            <person name="Law P.T.W."/>
            <person name="Wu Y.L."/>
            <person name="Cai Z.L."/>
            <person name="Qin H."/>
            <person name="Bao Y."/>
            <person name="Leung R.K.K."/>
            <person name="Ng P.K.S."/>
            <person name="Zou J."/>
            <person name="Zhong X.J."/>
            <person name="Ran P.X."/>
            <person name="Zhong N.S."/>
            <person name="Liu Z.G."/>
            <person name="Tsui S.K.W."/>
        </authorList>
    </citation>
    <scope>NUCLEOTIDE SEQUENCE</scope>
    <source>
        <strain evidence="1">Derf</strain>
        <tissue evidence="1">Whole organism</tissue>
    </source>
</reference>
<proteinExistence type="predicted"/>
<reference evidence="1" key="2">
    <citation type="journal article" date="2022" name="Res Sq">
        <title>Comparative Genomics Reveals Insights into the Divergent Evolution of Astigmatic Mites and Household Pest Adaptations.</title>
        <authorList>
            <person name="Xiong Q."/>
            <person name="Wan A.T.-Y."/>
            <person name="Liu X.-Y."/>
            <person name="Fung C.S.-H."/>
            <person name="Xiao X."/>
            <person name="Malainual N."/>
            <person name="Hou J."/>
            <person name="Wang L."/>
            <person name="Wang M."/>
            <person name="Yang K."/>
            <person name="Cui Y."/>
            <person name="Leung E."/>
            <person name="Nong W."/>
            <person name="Shin S.-K."/>
            <person name="Au S."/>
            <person name="Jeong K.Y."/>
            <person name="Chew F.T."/>
            <person name="Hui J."/>
            <person name="Leung T.F."/>
            <person name="Tungtrongchitr A."/>
            <person name="Zhong N."/>
            <person name="Liu Z."/>
            <person name="Tsui S."/>
        </authorList>
    </citation>
    <scope>NUCLEOTIDE SEQUENCE</scope>
    <source>
        <strain evidence="1">Derf</strain>
        <tissue evidence="1">Whole organism</tissue>
    </source>
</reference>
<dbReference type="Proteomes" id="UP000790347">
    <property type="component" value="Unassembled WGS sequence"/>
</dbReference>
<organism evidence="1 2">
    <name type="scientific">Dermatophagoides farinae</name>
    <name type="common">American house dust mite</name>
    <dbReference type="NCBI Taxonomy" id="6954"/>
    <lineage>
        <taxon>Eukaryota</taxon>
        <taxon>Metazoa</taxon>
        <taxon>Ecdysozoa</taxon>
        <taxon>Arthropoda</taxon>
        <taxon>Chelicerata</taxon>
        <taxon>Arachnida</taxon>
        <taxon>Acari</taxon>
        <taxon>Acariformes</taxon>
        <taxon>Sarcoptiformes</taxon>
        <taxon>Astigmata</taxon>
        <taxon>Psoroptidia</taxon>
        <taxon>Analgoidea</taxon>
        <taxon>Pyroglyphidae</taxon>
        <taxon>Dermatophagoidinae</taxon>
        <taxon>Dermatophagoides</taxon>
    </lineage>
</organism>
<gene>
    <name evidence="1" type="ORF">DERF_012934</name>
</gene>
<dbReference type="EMBL" id="ASGP02000006">
    <property type="protein sequence ID" value="KAH9502145.1"/>
    <property type="molecule type" value="Genomic_DNA"/>
</dbReference>
<evidence type="ECO:0000313" key="1">
    <source>
        <dbReference type="EMBL" id="KAH9502145.1"/>
    </source>
</evidence>